<reference evidence="1" key="1">
    <citation type="journal article" date="2021" name="Proc. Natl. Acad. Sci. U.S.A.">
        <title>A Catalog of Tens of Thousands of Viruses from Human Metagenomes Reveals Hidden Associations with Chronic Diseases.</title>
        <authorList>
            <person name="Tisza M.J."/>
            <person name="Buck C.B."/>
        </authorList>
    </citation>
    <scope>NUCLEOTIDE SEQUENCE</scope>
    <source>
        <strain evidence="1">Ct2vX3</strain>
    </source>
</reference>
<organism evidence="1">
    <name type="scientific">Siphoviridae sp. ct2vX3</name>
    <dbReference type="NCBI Taxonomy" id="2825318"/>
    <lineage>
        <taxon>Viruses</taxon>
        <taxon>Duplodnaviria</taxon>
        <taxon>Heunggongvirae</taxon>
        <taxon>Uroviricota</taxon>
        <taxon>Caudoviricetes</taxon>
    </lineage>
</organism>
<accession>A0A8S5PXC4</accession>
<evidence type="ECO:0000313" key="1">
    <source>
        <dbReference type="EMBL" id="DAE11694.1"/>
    </source>
</evidence>
<name>A0A8S5PXC4_9CAUD</name>
<proteinExistence type="predicted"/>
<protein>
    <submittedName>
        <fullName evidence="1">Uncharacterized protein</fullName>
    </submittedName>
</protein>
<sequence length="69" mass="7391">MGILLNFSSAEVLLAIVALTLFYAAANSSEYCLPNFDVLFNEPSALRFNLVAGSAKSRSIFSLISCNLA</sequence>
<dbReference type="EMBL" id="BK015535">
    <property type="protein sequence ID" value="DAE11694.1"/>
    <property type="molecule type" value="Genomic_DNA"/>
</dbReference>